<evidence type="ECO:0000256" key="3">
    <source>
        <dbReference type="ARBA" id="ARBA00022748"/>
    </source>
</evidence>
<feature type="transmembrane region" description="Helical" evidence="6">
    <location>
        <begin position="154"/>
        <end position="184"/>
    </location>
</feature>
<dbReference type="GO" id="GO:0020037">
    <property type="term" value="F:heme binding"/>
    <property type="evidence" value="ECO:0007669"/>
    <property type="project" value="InterPro"/>
</dbReference>
<evidence type="ECO:0000256" key="5">
    <source>
        <dbReference type="ARBA" id="ARBA00023136"/>
    </source>
</evidence>
<dbReference type="InterPro" id="IPR017562">
    <property type="entry name" value="Cyt_c_biogenesis_CcsA"/>
</dbReference>
<sequence length="304" mass="33855">MSQTWAYISNYSIYSAMAVFMLSFFAHAYETAWAVRAPQSADSTDGNLITKTLDYTRTEKAARIATAMMILGFILLFAGVITRGISAHRVPWGNMYEFSITGALAFTGAYLAALRKYDLRWLGLLVSIAVLLTLGTAVAVLYRPSAPLVPALKSTWLVIHVSAAIISGGVFLLANVIAGAYLYLDSMERKGPRAVWAQRLPSLEVLDQLSYRLVAFVFPLWTFAVIAGAIWAESAWGRYWGWDPKETWAFITWVAYAAYLHARVTIGWRGRRAAWLCLFAGSTFLFNYIYVNIYGTGKHTYSGL</sequence>
<name>A0A6J6MM61_9ZZZZ</name>
<organism evidence="8">
    <name type="scientific">freshwater metagenome</name>
    <dbReference type="NCBI Taxonomy" id="449393"/>
    <lineage>
        <taxon>unclassified sequences</taxon>
        <taxon>metagenomes</taxon>
        <taxon>ecological metagenomes</taxon>
    </lineage>
</organism>
<feature type="transmembrane region" description="Helical" evidence="6">
    <location>
        <begin position="121"/>
        <end position="142"/>
    </location>
</feature>
<keyword evidence="3" id="KW-0201">Cytochrome c-type biogenesis</keyword>
<dbReference type="InterPro" id="IPR045062">
    <property type="entry name" value="Cyt_c_biogenesis_CcsA/CcmC"/>
</dbReference>
<dbReference type="AlphaFoldDB" id="A0A6J6MM61"/>
<accession>A0A6J6MM61</accession>
<dbReference type="NCBIfam" id="TIGR03144">
    <property type="entry name" value="cytochr_II_ccsB"/>
    <property type="match status" value="1"/>
</dbReference>
<feature type="transmembrane region" description="Helical" evidence="6">
    <location>
        <begin position="61"/>
        <end position="82"/>
    </location>
</feature>
<feature type="transmembrane region" description="Helical" evidence="6">
    <location>
        <begin position="273"/>
        <end position="291"/>
    </location>
</feature>
<comment type="subcellular location">
    <subcellularLocation>
        <location evidence="1">Membrane</location>
        <topology evidence="1">Multi-pass membrane protein</topology>
    </subcellularLocation>
</comment>
<keyword evidence="5 6" id="KW-0472">Membrane</keyword>
<dbReference type="Pfam" id="PF01578">
    <property type="entry name" value="Cytochrom_C_asm"/>
    <property type="match status" value="1"/>
</dbReference>
<feature type="transmembrane region" description="Helical" evidence="6">
    <location>
        <begin position="247"/>
        <end position="266"/>
    </location>
</feature>
<evidence type="ECO:0000256" key="4">
    <source>
        <dbReference type="ARBA" id="ARBA00022989"/>
    </source>
</evidence>
<keyword evidence="2 6" id="KW-0812">Transmembrane</keyword>
<feature type="transmembrane region" description="Helical" evidence="6">
    <location>
        <begin position="12"/>
        <end position="29"/>
    </location>
</feature>
<evidence type="ECO:0000313" key="8">
    <source>
        <dbReference type="EMBL" id="CAB4674876.1"/>
    </source>
</evidence>
<dbReference type="EMBL" id="CAEZWZ010000103">
    <property type="protein sequence ID" value="CAB4674876.1"/>
    <property type="molecule type" value="Genomic_DNA"/>
</dbReference>
<feature type="transmembrane region" description="Helical" evidence="6">
    <location>
        <begin position="209"/>
        <end position="232"/>
    </location>
</feature>
<evidence type="ECO:0000256" key="1">
    <source>
        <dbReference type="ARBA" id="ARBA00004141"/>
    </source>
</evidence>
<dbReference type="GO" id="GO:0017004">
    <property type="term" value="P:cytochrome complex assembly"/>
    <property type="evidence" value="ECO:0007669"/>
    <property type="project" value="UniProtKB-KW"/>
</dbReference>
<feature type="transmembrane region" description="Helical" evidence="6">
    <location>
        <begin position="94"/>
        <end position="114"/>
    </location>
</feature>
<gene>
    <name evidence="8" type="ORF">UFOPK2329_00692</name>
</gene>
<dbReference type="PANTHER" id="PTHR30071">
    <property type="entry name" value="HEME EXPORTER PROTEIN C"/>
    <property type="match status" value="1"/>
</dbReference>
<dbReference type="GO" id="GO:0005886">
    <property type="term" value="C:plasma membrane"/>
    <property type="evidence" value="ECO:0007669"/>
    <property type="project" value="TreeGrafter"/>
</dbReference>
<evidence type="ECO:0000259" key="7">
    <source>
        <dbReference type="Pfam" id="PF01578"/>
    </source>
</evidence>
<proteinExistence type="predicted"/>
<protein>
    <submittedName>
        <fullName evidence="8">Unannotated protein</fullName>
    </submittedName>
</protein>
<dbReference type="PANTHER" id="PTHR30071:SF1">
    <property type="entry name" value="CYTOCHROME B_B6 PROTEIN-RELATED"/>
    <property type="match status" value="1"/>
</dbReference>
<keyword evidence="4 6" id="KW-1133">Transmembrane helix</keyword>
<evidence type="ECO:0000256" key="6">
    <source>
        <dbReference type="SAM" id="Phobius"/>
    </source>
</evidence>
<reference evidence="8" key="1">
    <citation type="submission" date="2020-05" db="EMBL/GenBank/DDBJ databases">
        <authorList>
            <person name="Chiriac C."/>
            <person name="Salcher M."/>
            <person name="Ghai R."/>
            <person name="Kavagutti S V."/>
        </authorList>
    </citation>
    <scope>NUCLEOTIDE SEQUENCE</scope>
</reference>
<feature type="domain" description="Cytochrome c assembly protein" evidence="7">
    <location>
        <begin position="92"/>
        <end position="297"/>
    </location>
</feature>
<dbReference type="InterPro" id="IPR002541">
    <property type="entry name" value="Cyt_c_assembly"/>
</dbReference>
<evidence type="ECO:0000256" key="2">
    <source>
        <dbReference type="ARBA" id="ARBA00022692"/>
    </source>
</evidence>